<dbReference type="CDD" id="cd00118">
    <property type="entry name" value="LysM"/>
    <property type="match status" value="1"/>
</dbReference>
<dbReference type="PANTHER" id="PTHR34700">
    <property type="entry name" value="POTASSIUM BINDING PROTEIN KBP"/>
    <property type="match status" value="1"/>
</dbReference>
<feature type="transmembrane region" description="Helical" evidence="1">
    <location>
        <begin position="12"/>
        <end position="30"/>
    </location>
</feature>
<dbReference type="InterPro" id="IPR006860">
    <property type="entry name" value="FecR"/>
</dbReference>
<dbReference type="Pfam" id="PF01476">
    <property type="entry name" value="LysM"/>
    <property type="match status" value="1"/>
</dbReference>
<dbReference type="SUPFAM" id="SSF54106">
    <property type="entry name" value="LysM domain"/>
    <property type="match status" value="1"/>
</dbReference>
<dbReference type="InterPro" id="IPR052196">
    <property type="entry name" value="Bact_Kbp"/>
</dbReference>
<proteinExistence type="predicted"/>
<keyword evidence="1" id="KW-0812">Transmembrane</keyword>
<dbReference type="PANTHER" id="PTHR34700:SF4">
    <property type="entry name" value="PHAGE-LIKE ELEMENT PBSX PROTEIN XKDP"/>
    <property type="match status" value="1"/>
</dbReference>
<dbReference type="InterPro" id="IPR036779">
    <property type="entry name" value="LysM_dom_sf"/>
</dbReference>
<name>A0A9D8KDL8_9DELT</name>
<dbReference type="InterPro" id="IPR018392">
    <property type="entry name" value="LysM"/>
</dbReference>
<dbReference type="Pfam" id="PF04773">
    <property type="entry name" value="FecR"/>
    <property type="match status" value="1"/>
</dbReference>
<evidence type="ECO:0000256" key="1">
    <source>
        <dbReference type="SAM" id="Phobius"/>
    </source>
</evidence>
<dbReference type="Proteomes" id="UP000809273">
    <property type="component" value="Unassembled WGS sequence"/>
</dbReference>
<dbReference type="PROSITE" id="PS51782">
    <property type="entry name" value="LYSM"/>
    <property type="match status" value="1"/>
</dbReference>
<evidence type="ECO:0000259" key="2">
    <source>
        <dbReference type="PROSITE" id="PS51782"/>
    </source>
</evidence>
<gene>
    <name evidence="3" type="ORF">JW984_03285</name>
</gene>
<sequence>MSNKNGVDLKGIFTFALAILVVLSALYLCLEKYFERADLLYLDGAVETKRPWSNKWIAVTEDTKICRGSEIKTGDAGTVELELPDDCFVKVGPDSRVKINKIGMVGITKRAGNGVELIYGKVRAIAAPFANKMSGFSIKSLRTYIGLREADLGVIKSIEPETTQILGLYGEVTVNAKGEGLVVGADEEVRVVEDVAPDTKTKLDEKLKADFLREMDFVSLRAREWIRDDLKLYGTEAKEEVIEVELPEPEEASEGSREAGGYTVTKGDSLWKIAEKFYGDGSGYTILYEANRGEVKLEDLIYPGQTIVIPSLEDK</sequence>
<comment type="caution">
    <text evidence="3">The sequence shown here is derived from an EMBL/GenBank/DDBJ whole genome shotgun (WGS) entry which is preliminary data.</text>
</comment>
<keyword evidence="1" id="KW-0472">Membrane</keyword>
<evidence type="ECO:0000313" key="3">
    <source>
        <dbReference type="EMBL" id="MBN1572203.1"/>
    </source>
</evidence>
<dbReference type="AlphaFoldDB" id="A0A9D8KDL8"/>
<dbReference type="Gene3D" id="3.10.350.10">
    <property type="entry name" value="LysM domain"/>
    <property type="match status" value="1"/>
</dbReference>
<keyword evidence="1" id="KW-1133">Transmembrane helix</keyword>
<dbReference type="EMBL" id="JAFGIX010000016">
    <property type="protein sequence ID" value="MBN1572203.1"/>
    <property type="molecule type" value="Genomic_DNA"/>
</dbReference>
<dbReference type="SMART" id="SM00257">
    <property type="entry name" value="LysM"/>
    <property type="match status" value="1"/>
</dbReference>
<feature type="domain" description="LysM" evidence="2">
    <location>
        <begin position="260"/>
        <end position="309"/>
    </location>
</feature>
<reference evidence="3" key="2">
    <citation type="submission" date="2021-01" db="EMBL/GenBank/DDBJ databases">
        <authorList>
            <person name="Hahn C.R."/>
            <person name="Youssef N.H."/>
            <person name="Elshahed M."/>
        </authorList>
    </citation>
    <scope>NUCLEOTIDE SEQUENCE</scope>
    <source>
        <strain evidence="3">Zod_Metabat.24</strain>
    </source>
</reference>
<protein>
    <submittedName>
        <fullName evidence="3">LysM peptidoglycan-binding domain-containing protein</fullName>
    </submittedName>
</protein>
<accession>A0A9D8KDL8</accession>
<evidence type="ECO:0000313" key="4">
    <source>
        <dbReference type="Proteomes" id="UP000809273"/>
    </source>
</evidence>
<organism evidence="3 4">
    <name type="scientific">Candidatus Zymogenus saltonus</name>
    <dbReference type="NCBI Taxonomy" id="2844893"/>
    <lineage>
        <taxon>Bacteria</taxon>
        <taxon>Deltaproteobacteria</taxon>
        <taxon>Candidatus Zymogenia</taxon>
        <taxon>Candidatus Zymogeniales</taxon>
        <taxon>Candidatus Zymogenaceae</taxon>
        <taxon>Candidatus Zymogenus</taxon>
    </lineage>
</organism>
<reference evidence="3" key="1">
    <citation type="journal article" date="2021" name="Environ. Microbiol.">
        <title>Genomic characterization of three novel Desulfobacterota classes expand the metabolic and phylogenetic diversity of the phylum.</title>
        <authorList>
            <person name="Murphy C.L."/>
            <person name="Biggerstaff J."/>
            <person name="Eichhorn A."/>
            <person name="Ewing E."/>
            <person name="Shahan R."/>
            <person name="Soriano D."/>
            <person name="Stewart S."/>
            <person name="VanMol K."/>
            <person name="Walker R."/>
            <person name="Walters P."/>
            <person name="Elshahed M.S."/>
            <person name="Youssef N.H."/>
        </authorList>
    </citation>
    <scope>NUCLEOTIDE SEQUENCE</scope>
    <source>
        <strain evidence="3">Zod_Metabat.24</strain>
    </source>
</reference>